<evidence type="ECO:0000313" key="3">
    <source>
        <dbReference type="Proteomes" id="UP000235965"/>
    </source>
</evidence>
<keyword evidence="3" id="KW-1185">Reference proteome</keyword>
<organism evidence="2 3">
    <name type="scientific">Cryptotermes secundus</name>
    <dbReference type="NCBI Taxonomy" id="105785"/>
    <lineage>
        <taxon>Eukaryota</taxon>
        <taxon>Metazoa</taxon>
        <taxon>Ecdysozoa</taxon>
        <taxon>Arthropoda</taxon>
        <taxon>Hexapoda</taxon>
        <taxon>Insecta</taxon>
        <taxon>Pterygota</taxon>
        <taxon>Neoptera</taxon>
        <taxon>Polyneoptera</taxon>
        <taxon>Dictyoptera</taxon>
        <taxon>Blattodea</taxon>
        <taxon>Blattoidea</taxon>
        <taxon>Termitoidae</taxon>
        <taxon>Kalotermitidae</taxon>
        <taxon>Cryptotermitinae</taxon>
        <taxon>Cryptotermes</taxon>
    </lineage>
</organism>
<dbReference type="Proteomes" id="UP000235965">
    <property type="component" value="Unassembled WGS sequence"/>
</dbReference>
<sequence>MMVYKILFQNPFFHYRTCLEYASLYSRGGMHPPLPAIRALGSALYDNPSTLLNGHLRQSTQQQLQQHRLNINNLKSTHLSSHEHSDSGLSAESHEYSPYNSERLVLFVADQQE</sequence>
<dbReference type="OrthoDB" id="6235974at2759"/>
<protein>
    <submittedName>
        <fullName evidence="2">Uncharacterized protein</fullName>
    </submittedName>
</protein>
<dbReference type="InParanoid" id="A0A2J7Q7V3"/>
<reference evidence="2 3" key="1">
    <citation type="submission" date="2017-12" db="EMBL/GenBank/DDBJ databases">
        <title>Hemimetabolous genomes reveal molecular basis of termite eusociality.</title>
        <authorList>
            <person name="Harrison M.C."/>
            <person name="Jongepier E."/>
            <person name="Robertson H.M."/>
            <person name="Arning N."/>
            <person name="Bitard-Feildel T."/>
            <person name="Chao H."/>
            <person name="Childers C.P."/>
            <person name="Dinh H."/>
            <person name="Doddapaneni H."/>
            <person name="Dugan S."/>
            <person name="Gowin J."/>
            <person name="Greiner C."/>
            <person name="Han Y."/>
            <person name="Hu H."/>
            <person name="Hughes D.S.T."/>
            <person name="Huylmans A.-K."/>
            <person name="Kemena C."/>
            <person name="Kremer L.P.M."/>
            <person name="Lee S.L."/>
            <person name="Lopez-Ezquerra A."/>
            <person name="Mallet L."/>
            <person name="Monroy-Kuhn J.M."/>
            <person name="Moser A."/>
            <person name="Murali S.C."/>
            <person name="Muzny D.M."/>
            <person name="Otani S."/>
            <person name="Piulachs M.-D."/>
            <person name="Poelchau M."/>
            <person name="Qu J."/>
            <person name="Schaub F."/>
            <person name="Wada-Katsumata A."/>
            <person name="Worley K.C."/>
            <person name="Xie Q."/>
            <person name="Ylla G."/>
            <person name="Poulsen M."/>
            <person name="Gibbs R.A."/>
            <person name="Schal C."/>
            <person name="Richards S."/>
            <person name="Belles X."/>
            <person name="Korb J."/>
            <person name="Bornberg-Bauer E."/>
        </authorList>
    </citation>
    <scope>NUCLEOTIDE SEQUENCE [LARGE SCALE GENOMIC DNA]</scope>
    <source>
        <tissue evidence="2">Whole body</tissue>
    </source>
</reference>
<name>A0A2J7Q7V3_9NEOP</name>
<dbReference type="AlphaFoldDB" id="A0A2J7Q7V3"/>
<comment type="caution">
    <text evidence="2">The sequence shown here is derived from an EMBL/GenBank/DDBJ whole genome shotgun (WGS) entry which is preliminary data.</text>
</comment>
<evidence type="ECO:0000313" key="2">
    <source>
        <dbReference type="EMBL" id="PNF24663.1"/>
    </source>
</evidence>
<accession>A0A2J7Q7V3</accession>
<dbReference type="EMBL" id="NEVH01017002">
    <property type="protein sequence ID" value="PNF24663.1"/>
    <property type="molecule type" value="Genomic_DNA"/>
</dbReference>
<evidence type="ECO:0000256" key="1">
    <source>
        <dbReference type="SAM" id="MobiDB-lite"/>
    </source>
</evidence>
<gene>
    <name evidence="2" type="ORF">B7P43_G17623</name>
</gene>
<proteinExistence type="predicted"/>
<feature type="region of interest" description="Disordered" evidence="1">
    <location>
        <begin position="75"/>
        <end position="96"/>
    </location>
</feature>